<dbReference type="AlphaFoldDB" id="A0A9N9IM07"/>
<protein>
    <submittedName>
        <fullName evidence="1">10585_t:CDS:1</fullName>
    </submittedName>
</protein>
<name>A0A9N9IM07_FUNMO</name>
<evidence type="ECO:0000313" key="2">
    <source>
        <dbReference type="Proteomes" id="UP000789375"/>
    </source>
</evidence>
<proteinExistence type="predicted"/>
<organism evidence="1 2">
    <name type="scientific">Funneliformis mosseae</name>
    <name type="common">Endomycorrhizal fungus</name>
    <name type="synonym">Glomus mosseae</name>
    <dbReference type="NCBI Taxonomy" id="27381"/>
    <lineage>
        <taxon>Eukaryota</taxon>
        <taxon>Fungi</taxon>
        <taxon>Fungi incertae sedis</taxon>
        <taxon>Mucoromycota</taxon>
        <taxon>Glomeromycotina</taxon>
        <taxon>Glomeromycetes</taxon>
        <taxon>Glomerales</taxon>
        <taxon>Glomeraceae</taxon>
        <taxon>Funneliformis</taxon>
    </lineage>
</organism>
<accession>A0A9N9IM07</accession>
<comment type="caution">
    <text evidence="1">The sequence shown here is derived from an EMBL/GenBank/DDBJ whole genome shotgun (WGS) entry which is preliminary data.</text>
</comment>
<feature type="non-terminal residue" evidence="1">
    <location>
        <position position="1"/>
    </location>
</feature>
<dbReference type="EMBL" id="CAJVPP010020416">
    <property type="protein sequence ID" value="CAG8740381.1"/>
    <property type="molecule type" value="Genomic_DNA"/>
</dbReference>
<sequence length="76" mass="9008">YSKSKKEVLQSYSIFNMRLDIQEKIIQALFDFFLKFLNHDSSDKVKVVLIQMRVETRLTILLKSAKQTSDPFFDEC</sequence>
<keyword evidence="2" id="KW-1185">Reference proteome</keyword>
<gene>
    <name evidence="1" type="ORF">FMOSSE_LOCUS16118</name>
</gene>
<evidence type="ECO:0000313" key="1">
    <source>
        <dbReference type="EMBL" id="CAG8740381.1"/>
    </source>
</evidence>
<dbReference type="Proteomes" id="UP000789375">
    <property type="component" value="Unassembled WGS sequence"/>
</dbReference>
<reference evidence="1" key="1">
    <citation type="submission" date="2021-06" db="EMBL/GenBank/DDBJ databases">
        <authorList>
            <person name="Kallberg Y."/>
            <person name="Tangrot J."/>
            <person name="Rosling A."/>
        </authorList>
    </citation>
    <scope>NUCLEOTIDE SEQUENCE</scope>
    <source>
        <strain evidence="1">87-6 pot B 2015</strain>
    </source>
</reference>